<keyword evidence="7" id="KW-0249">Electron transport</keyword>
<protein>
    <recommendedName>
        <fullName evidence="3">ferric-chelate reductase (NADPH)</fullName>
        <ecNumber evidence="3">1.16.1.9</ecNumber>
    </recommendedName>
</protein>
<evidence type="ECO:0000256" key="7">
    <source>
        <dbReference type="ARBA" id="ARBA00022982"/>
    </source>
</evidence>
<dbReference type="Proteomes" id="UP000266272">
    <property type="component" value="Unassembled WGS sequence"/>
</dbReference>
<evidence type="ECO:0000256" key="6">
    <source>
        <dbReference type="ARBA" id="ARBA00022692"/>
    </source>
</evidence>
<dbReference type="Pfam" id="PF01794">
    <property type="entry name" value="Ferric_reduct"/>
    <property type="match status" value="1"/>
</dbReference>
<comment type="catalytic activity">
    <reaction evidence="12">
        <text>2 a Fe(II)-siderophore + NADP(+) + H(+) = 2 a Fe(III)-siderophore + NADPH</text>
        <dbReference type="Rhea" id="RHEA:28795"/>
        <dbReference type="Rhea" id="RHEA-COMP:11342"/>
        <dbReference type="Rhea" id="RHEA-COMP:11344"/>
        <dbReference type="ChEBI" id="CHEBI:15378"/>
        <dbReference type="ChEBI" id="CHEBI:29033"/>
        <dbReference type="ChEBI" id="CHEBI:29034"/>
        <dbReference type="ChEBI" id="CHEBI:57783"/>
        <dbReference type="ChEBI" id="CHEBI:58349"/>
        <dbReference type="EC" id="1.16.1.9"/>
    </reaction>
</comment>
<dbReference type="CDD" id="cd06186">
    <property type="entry name" value="NOX_Duox_like_FAD_NADP"/>
    <property type="match status" value="1"/>
</dbReference>
<feature type="transmembrane region" description="Helical" evidence="13">
    <location>
        <begin position="173"/>
        <end position="199"/>
    </location>
</feature>
<dbReference type="STRING" id="490622.A0A395NKH2"/>
<dbReference type="PANTHER" id="PTHR32361:SF23">
    <property type="entry name" value="FERRIC-CHELATE REDUCTASE"/>
    <property type="match status" value="1"/>
</dbReference>
<reference evidence="15 16" key="1">
    <citation type="journal article" date="2018" name="PLoS Pathog.">
        <title>Evolution of structural diversity of trichothecenes, a family of toxins produced by plant pathogenic and entomopathogenic fungi.</title>
        <authorList>
            <person name="Proctor R.H."/>
            <person name="McCormick S.P."/>
            <person name="Kim H.S."/>
            <person name="Cardoza R.E."/>
            <person name="Stanley A.M."/>
            <person name="Lindo L."/>
            <person name="Kelly A."/>
            <person name="Brown D.W."/>
            <person name="Lee T."/>
            <person name="Vaughan M.M."/>
            <person name="Alexander N.J."/>
            <person name="Busman M."/>
            <person name="Gutierrez S."/>
        </authorList>
    </citation>
    <scope>NUCLEOTIDE SEQUENCE [LARGE SCALE GENOMIC DNA]</scope>
    <source>
        <strain evidence="15 16">IBT 40837</strain>
    </source>
</reference>
<dbReference type="Gene3D" id="3.40.50.80">
    <property type="entry name" value="Nucleotide-binding domain of ferredoxin-NADP reductase (FNR) module"/>
    <property type="match status" value="1"/>
</dbReference>
<keyword evidence="6 13" id="KW-0812">Transmembrane</keyword>
<dbReference type="GO" id="GO:0006879">
    <property type="term" value="P:intracellular iron ion homeostasis"/>
    <property type="evidence" value="ECO:0007669"/>
    <property type="project" value="TreeGrafter"/>
</dbReference>
<evidence type="ECO:0000256" key="1">
    <source>
        <dbReference type="ARBA" id="ARBA00004651"/>
    </source>
</evidence>
<dbReference type="InterPro" id="IPR017938">
    <property type="entry name" value="Riboflavin_synthase-like_b-brl"/>
</dbReference>
<evidence type="ECO:0000256" key="9">
    <source>
        <dbReference type="ARBA" id="ARBA00023002"/>
    </source>
</evidence>
<dbReference type="Pfam" id="PF08022">
    <property type="entry name" value="FAD_binding_8"/>
    <property type="match status" value="1"/>
</dbReference>
<feature type="transmembrane region" description="Helical" evidence="13">
    <location>
        <begin position="211"/>
        <end position="232"/>
    </location>
</feature>
<dbReference type="EC" id="1.16.1.9" evidence="3"/>
<dbReference type="SUPFAM" id="SSF63380">
    <property type="entry name" value="Riboflavin synthase domain-like"/>
    <property type="match status" value="1"/>
</dbReference>
<keyword evidence="10" id="KW-0406">Ion transport</keyword>
<sequence length="608" mass="67580">MDMSGTTTNDTAYTGAVCMSITTVANTTNLPLSDPFCNTDACLAFKVAHQASQANASYYRQFDYGHYTIWYSLAVIGVGIIRHLLRKYRNYYPPLATETPSANHLCDKVVALGRAAAYSSVGGSIAARFGMPRFGLLAFLLFSFVFFFLLTFLKHPYYRDRRGYGSPPLGVRAGLMSTTLVPIIVALAGKVNIISFLTGVEYSKLNILHRWASYLCLFLALVHTIPFLAIALDNCGSSGLHAQFYKPGSFEVSERAFSAALMAKEVELIWRGSDSTLFWHAGQEQDSWAYLWATLAISLSSMLVRLFYKWQTFSLRRSWFSGMPAMVRHLPGNMTRVSITVPGDLRWKPGQHCFLRMPHISMLQNHPFTIANLPATTKDSEYAGFHKMDFYIRASRGLTLALVRSSPEKEQQSQSRLLQMHIDGPYGGLVDDVPKLYQSLVCVAGGGGISACLPQIEHAVQQIRNGTAMLSQIRLLWMIRRPDHTQWILEELKHLRFVVGSETLQIDFYITNGNSEQEEDVGQISGGNTVSIPDSKRGVDKQEPSAIDVNIADDVLSLSNIGAVHNCRPYLPELLPTLLSARRTLVIGMSISIHSGRPESMLLITIAI</sequence>
<dbReference type="PANTHER" id="PTHR32361">
    <property type="entry name" value="FERRIC/CUPRIC REDUCTASE TRANSMEMBRANE COMPONENT"/>
    <property type="match status" value="1"/>
</dbReference>
<evidence type="ECO:0000313" key="15">
    <source>
        <dbReference type="EMBL" id="RFU76499.1"/>
    </source>
</evidence>
<evidence type="ECO:0000256" key="13">
    <source>
        <dbReference type="SAM" id="Phobius"/>
    </source>
</evidence>
<evidence type="ECO:0000313" key="16">
    <source>
        <dbReference type="Proteomes" id="UP000266272"/>
    </source>
</evidence>
<dbReference type="GO" id="GO:0015677">
    <property type="term" value="P:copper ion import"/>
    <property type="evidence" value="ECO:0007669"/>
    <property type="project" value="TreeGrafter"/>
</dbReference>
<organism evidence="15 16">
    <name type="scientific">Trichoderma arundinaceum</name>
    <dbReference type="NCBI Taxonomy" id="490622"/>
    <lineage>
        <taxon>Eukaryota</taxon>
        <taxon>Fungi</taxon>
        <taxon>Dikarya</taxon>
        <taxon>Ascomycota</taxon>
        <taxon>Pezizomycotina</taxon>
        <taxon>Sordariomycetes</taxon>
        <taxon>Hypocreomycetidae</taxon>
        <taxon>Hypocreales</taxon>
        <taxon>Hypocreaceae</taxon>
        <taxon>Trichoderma</taxon>
    </lineage>
</organism>
<feature type="transmembrane region" description="Helical" evidence="13">
    <location>
        <begin position="134"/>
        <end position="153"/>
    </location>
</feature>
<dbReference type="InterPro" id="IPR039261">
    <property type="entry name" value="FNR_nucleotide-bd"/>
</dbReference>
<dbReference type="InterPro" id="IPR017927">
    <property type="entry name" value="FAD-bd_FR_type"/>
</dbReference>
<dbReference type="GO" id="GO:0052851">
    <property type="term" value="F:ferric-chelate reductase (NADPH) activity"/>
    <property type="evidence" value="ECO:0007669"/>
    <property type="project" value="UniProtKB-EC"/>
</dbReference>
<dbReference type="OrthoDB" id="17725at2759"/>
<keyword evidence="5" id="KW-1003">Cell membrane</keyword>
<evidence type="ECO:0000256" key="3">
    <source>
        <dbReference type="ARBA" id="ARBA00012668"/>
    </source>
</evidence>
<feature type="transmembrane region" description="Helical" evidence="13">
    <location>
        <begin position="67"/>
        <end position="85"/>
    </location>
</feature>
<evidence type="ECO:0000256" key="8">
    <source>
        <dbReference type="ARBA" id="ARBA00022989"/>
    </source>
</evidence>
<dbReference type="InterPro" id="IPR013121">
    <property type="entry name" value="Fe_red_NAD-bd_6"/>
</dbReference>
<evidence type="ECO:0000256" key="12">
    <source>
        <dbReference type="ARBA" id="ARBA00048483"/>
    </source>
</evidence>
<evidence type="ECO:0000259" key="14">
    <source>
        <dbReference type="PROSITE" id="PS51384"/>
    </source>
</evidence>
<comment type="caution">
    <text evidence="15">The sequence shown here is derived from an EMBL/GenBank/DDBJ whole genome shotgun (WGS) entry which is preliminary data.</text>
</comment>
<evidence type="ECO:0000256" key="5">
    <source>
        <dbReference type="ARBA" id="ARBA00022475"/>
    </source>
</evidence>
<keyword evidence="16" id="KW-1185">Reference proteome</keyword>
<dbReference type="Pfam" id="PF08030">
    <property type="entry name" value="NAD_binding_6"/>
    <property type="match status" value="1"/>
</dbReference>
<comment type="subcellular location">
    <subcellularLocation>
        <location evidence="1">Cell membrane</location>
        <topology evidence="1">Multi-pass membrane protein</topology>
    </subcellularLocation>
</comment>
<dbReference type="GO" id="GO:0006826">
    <property type="term" value="P:iron ion transport"/>
    <property type="evidence" value="ECO:0007669"/>
    <property type="project" value="UniProtKB-ARBA"/>
</dbReference>
<dbReference type="InterPro" id="IPR051410">
    <property type="entry name" value="Ferric/Cupric_Reductase"/>
</dbReference>
<keyword evidence="8 13" id="KW-1133">Transmembrane helix</keyword>
<dbReference type="InterPro" id="IPR013112">
    <property type="entry name" value="FAD-bd_8"/>
</dbReference>
<keyword evidence="9" id="KW-0560">Oxidoreductase</keyword>
<dbReference type="GO" id="GO:0005886">
    <property type="term" value="C:plasma membrane"/>
    <property type="evidence" value="ECO:0007669"/>
    <property type="project" value="UniProtKB-SubCell"/>
</dbReference>
<evidence type="ECO:0000256" key="2">
    <source>
        <dbReference type="ARBA" id="ARBA00006278"/>
    </source>
</evidence>
<dbReference type="SUPFAM" id="SSF52343">
    <property type="entry name" value="Ferredoxin reductase-like, C-terminal NADP-linked domain"/>
    <property type="match status" value="1"/>
</dbReference>
<dbReference type="InterPro" id="IPR013130">
    <property type="entry name" value="Fe3_Rdtase_TM_dom"/>
</dbReference>
<name>A0A395NKH2_TRIAR</name>
<feature type="domain" description="FAD-binding FR-type" evidence="14">
    <location>
        <begin position="317"/>
        <end position="432"/>
    </location>
</feature>
<dbReference type="AlphaFoldDB" id="A0A395NKH2"/>
<proteinExistence type="inferred from homology"/>
<comment type="similarity">
    <text evidence="2">Belongs to the ferric reductase (FRE) family.</text>
</comment>
<feature type="transmembrane region" description="Helical" evidence="13">
    <location>
        <begin position="288"/>
        <end position="308"/>
    </location>
</feature>
<dbReference type="PROSITE" id="PS51384">
    <property type="entry name" value="FAD_FR"/>
    <property type="match status" value="1"/>
</dbReference>
<keyword evidence="11 13" id="KW-0472">Membrane</keyword>
<evidence type="ECO:0000256" key="11">
    <source>
        <dbReference type="ARBA" id="ARBA00023136"/>
    </source>
</evidence>
<evidence type="ECO:0000256" key="10">
    <source>
        <dbReference type="ARBA" id="ARBA00023065"/>
    </source>
</evidence>
<accession>A0A395NKH2</accession>
<keyword evidence="4" id="KW-0813">Transport</keyword>
<evidence type="ECO:0000256" key="4">
    <source>
        <dbReference type="ARBA" id="ARBA00022448"/>
    </source>
</evidence>
<dbReference type="SFLD" id="SFLDS00052">
    <property type="entry name" value="Ferric_Reductase_Domain"/>
    <property type="match status" value="1"/>
</dbReference>
<dbReference type="EMBL" id="PXOA01000346">
    <property type="protein sequence ID" value="RFU76499.1"/>
    <property type="molecule type" value="Genomic_DNA"/>
</dbReference>
<gene>
    <name evidence="15" type="ORF">TARUN_5746</name>
</gene>